<feature type="non-terminal residue" evidence="1">
    <location>
        <position position="1"/>
    </location>
</feature>
<evidence type="ECO:0000313" key="2">
    <source>
        <dbReference type="Proteomes" id="UP000789920"/>
    </source>
</evidence>
<proteinExistence type="predicted"/>
<organism evidence="1 2">
    <name type="scientific">Racocetra persica</name>
    <dbReference type="NCBI Taxonomy" id="160502"/>
    <lineage>
        <taxon>Eukaryota</taxon>
        <taxon>Fungi</taxon>
        <taxon>Fungi incertae sedis</taxon>
        <taxon>Mucoromycota</taxon>
        <taxon>Glomeromycotina</taxon>
        <taxon>Glomeromycetes</taxon>
        <taxon>Diversisporales</taxon>
        <taxon>Gigasporaceae</taxon>
        <taxon>Racocetra</taxon>
    </lineage>
</organism>
<dbReference type="EMBL" id="CAJVQC010050322">
    <property type="protein sequence ID" value="CAG8788860.1"/>
    <property type="molecule type" value="Genomic_DNA"/>
</dbReference>
<comment type="caution">
    <text evidence="1">The sequence shown here is derived from an EMBL/GenBank/DDBJ whole genome shotgun (WGS) entry which is preliminary data.</text>
</comment>
<name>A0ACA9RE62_9GLOM</name>
<gene>
    <name evidence="1" type="ORF">RPERSI_LOCUS18781</name>
</gene>
<accession>A0ACA9RE62</accession>
<keyword evidence="2" id="KW-1185">Reference proteome</keyword>
<protein>
    <submittedName>
        <fullName evidence="1">8422_t:CDS:1</fullName>
    </submittedName>
</protein>
<evidence type="ECO:0000313" key="1">
    <source>
        <dbReference type="EMBL" id="CAG8788860.1"/>
    </source>
</evidence>
<dbReference type="Proteomes" id="UP000789920">
    <property type="component" value="Unassembled WGS sequence"/>
</dbReference>
<reference evidence="1" key="1">
    <citation type="submission" date="2021-06" db="EMBL/GenBank/DDBJ databases">
        <authorList>
            <person name="Kallberg Y."/>
            <person name="Tangrot J."/>
            <person name="Rosling A."/>
        </authorList>
    </citation>
    <scope>NUCLEOTIDE SEQUENCE</scope>
    <source>
        <strain evidence="1">MA461A</strain>
    </source>
</reference>
<feature type="non-terminal residue" evidence="1">
    <location>
        <position position="131"/>
    </location>
</feature>
<sequence>LAEGYVEGLAEELMEGHVKDHEQLWMKDLVKNCIGILSDISEVEIEITSQEPESDFLDDDVADIVVDLLSHNDPEASKVAQAIEKYVQIVDESEIISMVQAEENEQEQESGDNEESSPPPVIAKEVYNAIQ</sequence>